<proteinExistence type="predicted"/>
<dbReference type="AlphaFoldDB" id="B6EUK6"/>
<sequence>MNEPTVSRRDAASTIFNLPDYRVIDAVDLPEGGRRVTVASTDPPGCPECGVIATKAHSRRLQRVRDVPVAGAVEVLWAKRRWFCSESRCSRGTFAEATTQVPRFARSTRRLKEQIVAAVIDSGRAAAEVARAHRISWWLVQTALTSAAAAVLPDVDDIAVTRLGIDEHRYRSVRFFRDEAGAGRRYEPWMTTLVDLATGQVLGIVDGRDSTAVGAWLAERSPAWREQVQVVAIDPSAAFRKALREHLPRAAVSVDKFHLVKLGNDMVTRVRQRLTRAQHGRRGRKNDPAWAHRLLLLRGADTLSQRAWARLDRVFAIDDPTDELSAAWAIKEQLRRLLAVDTLADAWNERMRLGYYAVVADMPETTALYETVVAWWDAIEVLVVTGATTAKVEAANTGIKQIKRTGRGFRNPHNYRTRILLSSASRTAA</sequence>
<evidence type="ECO:0000259" key="1">
    <source>
        <dbReference type="Pfam" id="PF01610"/>
    </source>
</evidence>
<dbReference type="InterPro" id="IPR029261">
    <property type="entry name" value="Transposase_Znf"/>
</dbReference>
<evidence type="ECO:0000259" key="2">
    <source>
        <dbReference type="Pfam" id="PF14690"/>
    </source>
</evidence>
<name>B6EUK6_9MICO</name>
<geneLocation type="plasmid" evidence="3">
    <name>pYK3</name>
</geneLocation>
<dbReference type="Pfam" id="PF01610">
    <property type="entry name" value="DDE_Tnp_ISL3"/>
    <property type="match status" value="1"/>
</dbReference>
<feature type="domain" description="Transposase IS204/IS1001/IS1096/IS1165 DDE" evidence="1">
    <location>
        <begin position="183"/>
        <end position="419"/>
    </location>
</feature>
<accession>B6EUK6</accession>
<evidence type="ECO:0000313" key="3">
    <source>
        <dbReference type="EMBL" id="BAG80720.1"/>
    </source>
</evidence>
<reference evidence="3" key="2">
    <citation type="journal article" date="2009" name="J. Bacteriol.">
        <title>The GAF-like-domain-containing transcriptional regulator DfdR is a sensor protein for dibenzofuran and several hydrophobic aromatic compounds.</title>
        <authorList>
            <person name="Iida T."/>
            <person name="Waki T."/>
            <person name="Nakamura K."/>
            <person name="Mukouzaka Y."/>
            <person name="Kudo T."/>
        </authorList>
    </citation>
    <scope>NUCLEOTIDE SEQUENCE</scope>
    <source>
        <strain evidence="3">YK3</strain>
        <plasmid evidence="3">pYK3</plasmid>
    </source>
</reference>
<feature type="domain" description="Transposase IS204/IS1001/IS1096/IS1165 zinc-finger" evidence="2">
    <location>
        <begin position="43"/>
        <end position="89"/>
    </location>
</feature>
<reference evidence="3" key="1">
    <citation type="journal article" date="2002" name="Appl. Environ. Microbiol.">
        <title>Plasmid-borne genes code for an angular dioxygenase involved in dibenzofuran degradation by Terrabacter sp. strain YK3.</title>
        <authorList>
            <person name="Iida T."/>
            <person name="Mukouzaka Y."/>
            <person name="Nakamura K."/>
            <person name="Kudo T."/>
        </authorList>
    </citation>
    <scope>NUCLEOTIDE SEQUENCE</scope>
    <source>
        <strain evidence="3">YK3</strain>
        <plasmid evidence="3">pYK3</plasmid>
    </source>
</reference>
<dbReference type="Pfam" id="PF14690">
    <property type="entry name" value="Zn_ribbon_ISL3"/>
    <property type="match status" value="1"/>
</dbReference>
<dbReference type="PANTHER" id="PTHR33498:SF1">
    <property type="entry name" value="TRANSPOSASE FOR INSERTION SEQUENCE ELEMENT IS1557"/>
    <property type="match status" value="1"/>
</dbReference>
<protein>
    <submittedName>
        <fullName evidence="3">Putative hydroxylase</fullName>
    </submittedName>
</protein>
<keyword evidence="3" id="KW-0614">Plasmid</keyword>
<dbReference type="InterPro" id="IPR047951">
    <property type="entry name" value="Transpos_ISL3"/>
</dbReference>
<dbReference type="EMBL" id="AB075242">
    <property type="protein sequence ID" value="BAG80720.1"/>
    <property type="molecule type" value="Genomic_DNA"/>
</dbReference>
<organism evidence="3">
    <name type="scientific">Terrabacter sp. YK3</name>
    <dbReference type="NCBI Taxonomy" id="169538"/>
    <lineage>
        <taxon>Bacteria</taxon>
        <taxon>Bacillati</taxon>
        <taxon>Actinomycetota</taxon>
        <taxon>Actinomycetes</taxon>
        <taxon>Micrococcales</taxon>
        <taxon>Intrasporangiaceae</taxon>
        <taxon>Terrabacter</taxon>
    </lineage>
</organism>
<dbReference type="PANTHER" id="PTHR33498">
    <property type="entry name" value="TRANSPOSASE FOR INSERTION SEQUENCE ELEMENT IS1557"/>
    <property type="match status" value="1"/>
</dbReference>
<dbReference type="InterPro" id="IPR002560">
    <property type="entry name" value="Transposase_DDE"/>
</dbReference>
<dbReference type="NCBIfam" id="NF033550">
    <property type="entry name" value="transpos_ISL3"/>
    <property type="match status" value="1"/>
</dbReference>